<dbReference type="SUPFAM" id="SSF51735">
    <property type="entry name" value="NAD(P)-binding Rossmann-fold domains"/>
    <property type="match status" value="1"/>
</dbReference>
<comment type="similarity">
    <text evidence="1 2">Belongs to the short-chain dehydrogenases/reductases (SDR) family.</text>
</comment>
<dbReference type="InterPro" id="IPR020904">
    <property type="entry name" value="Sc_DH/Rdtase_CS"/>
</dbReference>
<keyword evidence="4" id="KW-1185">Reference proteome</keyword>
<dbReference type="EMBL" id="CP081495">
    <property type="protein sequence ID" value="UYW01462.1"/>
    <property type="molecule type" value="Genomic_DNA"/>
</dbReference>
<dbReference type="PROSITE" id="PS00061">
    <property type="entry name" value="ADH_SHORT"/>
    <property type="match status" value="1"/>
</dbReference>
<evidence type="ECO:0000256" key="1">
    <source>
        <dbReference type="ARBA" id="ARBA00006484"/>
    </source>
</evidence>
<dbReference type="Gene3D" id="3.40.50.720">
    <property type="entry name" value="NAD(P)-binding Rossmann-like Domain"/>
    <property type="match status" value="1"/>
</dbReference>
<dbReference type="Pfam" id="PF00106">
    <property type="entry name" value="adh_short"/>
    <property type="match status" value="1"/>
</dbReference>
<evidence type="ECO:0000256" key="2">
    <source>
        <dbReference type="RuleBase" id="RU000363"/>
    </source>
</evidence>
<reference evidence="3" key="1">
    <citation type="submission" date="2021-08" db="EMBL/GenBank/DDBJ databases">
        <title>Flavobacterium sp. strain CC-SYL302.</title>
        <authorList>
            <person name="Lin S.-Y."/>
            <person name="Lee T.-H."/>
            <person name="Young C.-C."/>
        </authorList>
    </citation>
    <scope>NUCLEOTIDE SEQUENCE</scope>
    <source>
        <strain evidence="3">CC-SYL302</strain>
    </source>
</reference>
<dbReference type="RefSeq" id="WP_264433934.1">
    <property type="nucleotide sequence ID" value="NZ_CP081495.1"/>
</dbReference>
<dbReference type="InterPro" id="IPR036291">
    <property type="entry name" value="NAD(P)-bd_dom_sf"/>
</dbReference>
<dbReference type="PRINTS" id="PR00081">
    <property type="entry name" value="GDHRDH"/>
</dbReference>
<dbReference type="InterPro" id="IPR050259">
    <property type="entry name" value="SDR"/>
</dbReference>
<proteinExistence type="inferred from homology"/>
<evidence type="ECO:0000313" key="3">
    <source>
        <dbReference type="EMBL" id="UYW01462.1"/>
    </source>
</evidence>
<dbReference type="PANTHER" id="PTHR42879:SF6">
    <property type="entry name" value="NADPH-DEPENDENT REDUCTASE BACG"/>
    <property type="match status" value="1"/>
</dbReference>
<dbReference type="PRINTS" id="PR00080">
    <property type="entry name" value="SDRFAMILY"/>
</dbReference>
<dbReference type="CDD" id="cd05233">
    <property type="entry name" value="SDR_c"/>
    <property type="match status" value="1"/>
</dbReference>
<protein>
    <submittedName>
        <fullName evidence="3">SDR family oxidoreductase</fullName>
    </submittedName>
</protein>
<evidence type="ECO:0000313" key="4">
    <source>
        <dbReference type="Proteomes" id="UP001163328"/>
    </source>
</evidence>
<accession>A0ABY6LYQ8</accession>
<name>A0ABY6LYQ8_9FLAO</name>
<dbReference type="InterPro" id="IPR002347">
    <property type="entry name" value="SDR_fam"/>
</dbReference>
<gene>
    <name evidence="3" type="ORF">K5I29_00480</name>
</gene>
<sequence>MNLELTNKKVFISGSTSGIGFAAAKQLAQEGAQVIINGRSQKSVDAALAKLNQAVLKAQISGFAADFTDVNSVNQLLKQLGTVDVLINNVGIYEPNDFVEITDEDWYRFFDVNVMSGIRLARAVFPAMLAQNWGRIIFITSESASNIPDEMIHYGTTKAAIHAVSRGLAELTKNTNVTVNTIMPGPTASEGVTEFFNKLAQEQNSDYQSVETDFFKNMRPSSLLQRFAKPEEVANLITYVASPLSSATNGAALRVDGGVVKTIF</sequence>
<organism evidence="3 4">
    <name type="scientific">Flavobacterium agricola</name>
    <dbReference type="NCBI Taxonomy" id="2870839"/>
    <lineage>
        <taxon>Bacteria</taxon>
        <taxon>Pseudomonadati</taxon>
        <taxon>Bacteroidota</taxon>
        <taxon>Flavobacteriia</taxon>
        <taxon>Flavobacteriales</taxon>
        <taxon>Flavobacteriaceae</taxon>
        <taxon>Flavobacterium</taxon>
    </lineage>
</organism>
<dbReference type="PANTHER" id="PTHR42879">
    <property type="entry name" value="3-OXOACYL-(ACYL-CARRIER-PROTEIN) REDUCTASE"/>
    <property type="match status" value="1"/>
</dbReference>
<dbReference type="Proteomes" id="UP001163328">
    <property type="component" value="Chromosome"/>
</dbReference>